<feature type="region of interest" description="Disordered" evidence="4">
    <location>
        <begin position="181"/>
        <end position="328"/>
    </location>
</feature>
<keyword evidence="6" id="KW-1185">Reference proteome</keyword>
<reference evidence="5" key="5">
    <citation type="journal article" date="2021" name="G3 (Bethesda)">
        <title>Aegilops tauschii genome assembly Aet v5.0 features greater sequence contiguity and improved annotation.</title>
        <authorList>
            <person name="Wang L."/>
            <person name="Zhu T."/>
            <person name="Rodriguez J.C."/>
            <person name="Deal K.R."/>
            <person name="Dubcovsky J."/>
            <person name="McGuire P.E."/>
            <person name="Lux T."/>
            <person name="Spannagl M."/>
            <person name="Mayer K.F.X."/>
            <person name="Baldrich P."/>
            <person name="Meyers B.C."/>
            <person name="Huo N."/>
            <person name="Gu Y.Q."/>
            <person name="Zhou H."/>
            <person name="Devos K.M."/>
            <person name="Bennetzen J.L."/>
            <person name="Unver T."/>
            <person name="Budak H."/>
            <person name="Gulick P.J."/>
            <person name="Galiba G."/>
            <person name="Kalapos B."/>
            <person name="Nelson D.R."/>
            <person name="Li P."/>
            <person name="You F.M."/>
            <person name="Luo M.C."/>
            <person name="Dvorak J."/>
        </authorList>
    </citation>
    <scope>NUCLEOTIDE SEQUENCE [LARGE SCALE GENOMIC DNA]</scope>
    <source>
        <strain evidence="5">cv. AL8/78</strain>
    </source>
</reference>
<reference evidence="5" key="4">
    <citation type="submission" date="2019-03" db="UniProtKB">
        <authorList>
            <consortium name="EnsemblPlants"/>
        </authorList>
    </citation>
    <scope>IDENTIFICATION</scope>
</reference>
<feature type="compositionally biased region" description="Polar residues" evidence="4">
    <location>
        <begin position="241"/>
        <end position="251"/>
    </location>
</feature>
<organism evidence="5 6">
    <name type="scientific">Aegilops tauschii subsp. strangulata</name>
    <name type="common">Goatgrass</name>
    <dbReference type="NCBI Taxonomy" id="200361"/>
    <lineage>
        <taxon>Eukaryota</taxon>
        <taxon>Viridiplantae</taxon>
        <taxon>Streptophyta</taxon>
        <taxon>Embryophyta</taxon>
        <taxon>Tracheophyta</taxon>
        <taxon>Spermatophyta</taxon>
        <taxon>Magnoliopsida</taxon>
        <taxon>Liliopsida</taxon>
        <taxon>Poales</taxon>
        <taxon>Poaceae</taxon>
        <taxon>BOP clade</taxon>
        <taxon>Pooideae</taxon>
        <taxon>Triticodae</taxon>
        <taxon>Triticeae</taxon>
        <taxon>Triticinae</taxon>
        <taxon>Aegilops</taxon>
    </lineage>
</organism>
<feature type="compositionally biased region" description="Low complexity" evidence="4">
    <location>
        <begin position="202"/>
        <end position="219"/>
    </location>
</feature>
<dbReference type="STRING" id="200361.A0A453S8S2"/>
<evidence type="ECO:0000256" key="4">
    <source>
        <dbReference type="SAM" id="MobiDB-lite"/>
    </source>
</evidence>
<name>A0A453S8S2_AEGTS</name>
<protein>
    <submittedName>
        <fullName evidence="5">Uncharacterized protein</fullName>
    </submittedName>
</protein>
<comment type="subunit">
    <text evidence="2">Binds SCAR.</text>
</comment>
<evidence type="ECO:0000256" key="2">
    <source>
        <dbReference type="ARBA" id="ARBA00011513"/>
    </source>
</evidence>
<feature type="compositionally biased region" description="Basic and acidic residues" evidence="4">
    <location>
        <begin position="284"/>
        <end position="299"/>
    </location>
</feature>
<comment type="function">
    <text evidence="3">Involved in regulation of actin and microtubule organization. Part of a WAVE complex that activates the Arp2/3 complex.</text>
</comment>
<reference evidence="5" key="3">
    <citation type="journal article" date="2017" name="Nature">
        <title>Genome sequence of the progenitor of the wheat D genome Aegilops tauschii.</title>
        <authorList>
            <person name="Luo M.C."/>
            <person name="Gu Y.Q."/>
            <person name="Puiu D."/>
            <person name="Wang H."/>
            <person name="Twardziok S.O."/>
            <person name="Deal K.R."/>
            <person name="Huo N."/>
            <person name="Zhu T."/>
            <person name="Wang L."/>
            <person name="Wang Y."/>
            <person name="McGuire P.E."/>
            <person name="Liu S."/>
            <person name="Long H."/>
            <person name="Ramasamy R.K."/>
            <person name="Rodriguez J.C."/>
            <person name="Van S.L."/>
            <person name="Yuan L."/>
            <person name="Wang Z."/>
            <person name="Xia Z."/>
            <person name="Xiao L."/>
            <person name="Anderson O.D."/>
            <person name="Ouyang S."/>
            <person name="Liang Y."/>
            <person name="Zimin A.V."/>
            <person name="Pertea G."/>
            <person name="Qi P."/>
            <person name="Bennetzen J.L."/>
            <person name="Dai X."/>
            <person name="Dawson M.W."/>
            <person name="Muller H.G."/>
            <person name="Kugler K."/>
            <person name="Rivarola-Duarte L."/>
            <person name="Spannagl M."/>
            <person name="Mayer K.F.X."/>
            <person name="Lu F.H."/>
            <person name="Bevan M.W."/>
            <person name="Leroy P."/>
            <person name="Li P."/>
            <person name="You F.M."/>
            <person name="Sun Q."/>
            <person name="Liu Z."/>
            <person name="Lyons E."/>
            <person name="Wicker T."/>
            <person name="Salzberg S.L."/>
            <person name="Devos K.M."/>
            <person name="Dvorak J."/>
        </authorList>
    </citation>
    <scope>NUCLEOTIDE SEQUENCE [LARGE SCALE GENOMIC DNA]</scope>
    <source>
        <strain evidence="5">cv. AL8/78</strain>
    </source>
</reference>
<evidence type="ECO:0000256" key="1">
    <source>
        <dbReference type="ARBA" id="ARBA00010020"/>
    </source>
</evidence>
<dbReference type="AlphaFoldDB" id="A0A453S8S2"/>
<dbReference type="Gramene" id="AET7Gv20850700.7">
    <property type="protein sequence ID" value="AET7Gv20850700.7"/>
    <property type="gene ID" value="AET7Gv20850700"/>
</dbReference>
<dbReference type="Proteomes" id="UP000015105">
    <property type="component" value="Chromosome 7D"/>
</dbReference>
<accession>A0A453S8S2</accession>
<feature type="compositionally biased region" description="Basic residues" evidence="4">
    <location>
        <begin position="300"/>
        <end position="315"/>
    </location>
</feature>
<proteinExistence type="inferred from homology"/>
<reference evidence="6" key="2">
    <citation type="journal article" date="2017" name="Nat. Plants">
        <title>The Aegilops tauschii genome reveals multiple impacts of transposons.</title>
        <authorList>
            <person name="Zhao G."/>
            <person name="Zou C."/>
            <person name="Li K."/>
            <person name="Wang K."/>
            <person name="Li T."/>
            <person name="Gao L."/>
            <person name="Zhang X."/>
            <person name="Wang H."/>
            <person name="Yang Z."/>
            <person name="Liu X."/>
            <person name="Jiang W."/>
            <person name="Mao L."/>
            <person name="Kong X."/>
            <person name="Jiao Y."/>
            <person name="Jia J."/>
        </authorList>
    </citation>
    <scope>NUCLEOTIDE SEQUENCE [LARGE SCALE GENOMIC DNA]</scope>
    <source>
        <strain evidence="6">cv. AL8/78</strain>
    </source>
</reference>
<dbReference type="PANTHER" id="PTHR10460:SF62">
    <property type="entry name" value="PROTEIN ABIL2-RELATED"/>
    <property type="match status" value="1"/>
</dbReference>
<comment type="similarity">
    <text evidence="1">Belongs to the ABI family.</text>
</comment>
<reference evidence="6" key="1">
    <citation type="journal article" date="2014" name="Science">
        <title>Ancient hybridizations among the ancestral genomes of bread wheat.</title>
        <authorList>
            <consortium name="International Wheat Genome Sequencing Consortium,"/>
            <person name="Marcussen T."/>
            <person name="Sandve S.R."/>
            <person name="Heier L."/>
            <person name="Spannagl M."/>
            <person name="Pfeifer M."/>
            <person name="Jakobsen K.S."/>
            <person name="Wulff B.B."/>
            <person name="Steuernagel B."/>
            <person name="Mayer K.F."/>
            <person name="Olsen O.A."/>
        </authorList>
    </citation>
    <scope>NUCLEOTIDE SEQUENCE [LARGE SCALE GENOMIC DNA]</scope>
    <source>
        <strain evidence="6">cv. AL8/78</strain>
    </source>
</reference>
<dbReference type="PANTHER" id="PTHR10460">
    <property type="entry name" value="ABL INTERACTOR FAMILY MEMBER"/>
    <property type="match status" value="1"/>
</dbReference>
<dbReference type="Gene3D" id="6.10.140.1620">
    <property type="match status" value="1"/>
</dbReference>
<sequence>MVEAVGTYPRRGAAADTGMRVAPEEVQMGETFILSETIKDLMTLRSQLYSAAEYFELAYMQEDGKQAVVSNLKEYAVKALVNTVDHLGSISFKVSSLVGQRFDEVAEANLRVSCIQQRTQASQACMNKEGLTQQSLVITAPKYHKRYILPAAGNDSIPDAVPNFSEMNKVKNRTTQMHPAFSATPAAQTKSKDKQASFSKLRSIARAPSQRARSSSPAQHTRFVPPSDTAIPTKRDKRSDSPISSTTPLTRSGSLSKKPSLLKTSSVRVQTTSDPKRLAPLRSYADRYKDDPKENEQTPKKSKKFLKSLLSRRKSKKEEPLPCYFDDY</sequence>
<evidence type="ECO:0000313" key="5">
    <source>
        <dbReference type="EnsemblPlants" id="AET7Gv20850700.7"/>
    </source>
</evidence>
<feature type="compositionally biased region" description="Low complexity" evidence="4">
    <location>
        <begin position="252"/>
        <end position="266"/>
    </location>
</feature>
<dbReference type="EnsemblPlants" id="AET7Gv20850700.7">
    <property type="protein sequence ID" value="AET7Gv20850700.7"/>
    <property type="gene ID" value="AET7Gv20850700"/>
</dbReference>
<evidence type="ECO:0000256" key="3">
    <source>
        <dbReference type="ARBA" id="ARBA00025223"/>
    </source>
</evidence>
<dbReference type="InterPro" id="IPR028457">
    <property type="entry name" value="ABI"/>
</dbReference>
<evidence type="ECO:0000313" key="6">
    <source>
        <dbReference type="Proteomes" id="UP000015105"/>
    </source>
</evidence>